<evidence type="ECO:0000313" key="2">
    <source>
        <dbReference type="EMBL" id="CAK0860719.1"/>
    </source>
</evidence>
<protein>
    <submittedName>
        <fullName evidence="2">Uncharacterized protein</fullName>
    </submittedName>
</protein>
<reference evidence="2" key="1">
    <citation type="submission" date="2023-10" db="EMBL/GenBank/DDBJ databases">
        <authorList>
            <person name="Chen Y."/>
            <person name="Shah S."/>
            <person name="Dougan E. K."/>
            <person name="Thang M."/>
            <person name="Chan C."/>
        </authorList>
    </citation>
    <scope>NUCLEOTIDE SEQUENCE [LARGE SCALE GENOMIC DNA]</scope>
</reference>
<gene>
    <name evidence="2" type="ORF">PCOR1329_LOCUS49608</name>
</gene>
<accession>A0ABN9UQQ0</accession>
<evidence type="ECO:0000256" key="1">
    <source>
        <dbReference type="SAM" id="MobiDB-lite"/>
    </source>
</evidence>
<proteinExistence type="predicted"/>
<organism evidence="2 3">
    <name type="scientific">Prorocentrum cordatum</name>
    <dbReference type="NCBI Taxonomy" id="2364126"/>
    <lineage>
        <taxon>Eukaryota</taxon>
        <taxon>Sar</taxon>
        <taxon>Alveolata</taxon>
        <taxon>Dinophyceae</taxon>
        <taxon>Prorocentrales</taxon>
        <taxon>Prorocentraceae</taxon>
        <taxon>Prorocentrum</taxon>
    </lineage>
</organism>
<feature type="compositionally biased region" description="Basic residues" evidence="1">
    <location>
        <begin position="92"/>
        <end position="110"/>
    </location>
</feature>
<feature type="compositionally biased region" description="Low complexity" evidence="1">
    <location>
        <begin position="45"/>
        <end position="77"/>
    </location>
</feature>
<feature type="non-terminal residue" evidence="2">
    <location>
        <position position="1"/>
    </location>
</feature>
<feature type="compositionally biased region" description="Basic residues" evidence="1">
    <location>
        <begin position="1"/>
        <end position="10"/>
    </location>
</feature>
<evidence type="ECO:0000313" key="3">
    <source>
        <dbReference type="Proteomes" id="UP001189429"/>
    </source>
</evidence>
<comment type="caution">
    <text evidence="2">The sequence shown here is derived from an EMBL/GenBank/DDBJ whole genome shotgun (WGS) entry which is preliminary data.</text>
</comment>
<dbReference type="EMBL" id="CAUYUJ010016005">
    <property type="protein sequence ID" value="CAK0860719.1"/>
    <property type="molecule type" value="Genomic_DNA"/>
</dbReference>
<feature type="region of interest" description="Disordered" evidence="1">
    <location>
        <begin position="1"/>
        <end position="116"/>
    </location>
</feature>
<feature type="compositionally biased region" description="Low complexity" evidence="1">
    <location>
        <begin position="25"/>
        <end position="34"/>
    </location>
</feature>
<feature type="non-terminal residue" evidence="2">
    <location>
        <position position="249"/>
    </location>
</feature>
<feature type="compositionally biased region" description="Basic and acidic residues" evidence="1">
    <location>
        <begin position="78"/>
        <end position="91"/>
    </location>
</feature>
<sequence length="249" mass="25038">ARRGGQRRRCGQGGRGRLQLDRGRQGLAREGLPPRQRRGRGAPGGEVALGALGAGLSQPPHARQRHAPAAAEPSAASVRDRATPARGEQRGRLGRHGQRRHRQHRQRRHAAQPDGLAEVAGAGEAPGRVDLGAAVAPAAGTAAGRAAAAAAAAAAGGAAAAAAGGAALAAAAAGAAAFAAAAAAPAAVALTARGGRRWPLGRWVPIQLFFLQRDAMAHAEFARRAWQPHLALCLLLAHGPPGSAFPDCG</sequence>
<name>A0ABN9UQQ0_9DINO</name>
<dbReference type="Proteomes" id="UP001189429">
    <property type="component" value="Unassembled WGS sequence"/>
</dbReference>
<keyword evidence="3" id="KW-1185">Reference proteome</keyword>